<dbReference type="Proteomes" id="UP000822688">
    <property type="component" value="Chromosome 9"/>
</dbReference>
<accession>A0A8T0GVA0</accession>
<protein>
    <submittedName>
        <fullName evidence="1">Uncharacterized protein</fullName>
    </submittedName>
</protein>
<reference evidence="1" key="1">
    <citation type="submission" date="2020-06" db="EMBL/GenBank/DDBJ databases">
        <title>WGS assembly of Ceratodon purpureus strain R40.</title>
        <authorList>
            <person name="Carey S.B."/>
            <person name="Jenkins J."/>
            <person name="Shu S."/>
            <person name="Lovell J.T."/>
            <person name="Sreedasyam A."/>
            <person name="Maumus F."/>
            <person name="Tiley G.P."/>
            <person name="Fernandez-Pozo N."/>
            <person name="Barry K."/>
            <person name="Chen C."/>
            <person name="Wang M."/>
            <person name="Lipzen A."/>
            <person name="Daum C."/>
            <person name="Saski C.A."/>
            <person name="Payton A.C."/>
            <person name="Mcbreen J.C."/>
            <person name="Conrad R.E."/>
            <person name="Kollar L.M."/>
            <person name="Olsson S."/>
            <person name="Huttunen S."/>
            <person name="Landis J.B."/>
            <person name="Wickett N.J."/>
            <person name="Johnson M.G."/>
            <person name="Rensing S.A."/>
            <person name="Grimwood J."/>
            <person name="Schmutz J."/>
            <person name="Mcdaniel S.F."/>
        </authorList>
    </citation>
    <scope>NUCLEOTIDE SEQUENCE</scope>
    <source>
        <strain evidence="1">R40</strain>
    </source>
</reference>
<dbReference type="AlphaFoldDB" id="A0A8T0GVA0"/>
<dbReference type="EMBL" id="CM026430">
    <property type="protein sequence ID" value="KAG0560842.1"/>
    <property type="molecule type" value="Genomic_DNA"/>
</dbReference>
<keyword evidence="2" id="KW-1185">Reference proteome</keyword>
<name>A0A8T0GVA0_CERPU</name>
<sequence length="193" mass="23654">MKRQRLPYNPINRCISSILCTYIAPESNQTQALIVKLGSIGLYNMETCLPLRWLHLQPIIRGHIKKLLNLARLEFSRLELPLQLKPHRLILSLQLRNPLQLRLLPPLNVRQRRHQRIEPLHRLHERRRHLLGLLQRLRRHHRRLRIVRRQLRRRRIALDRPRCIERYVRNRTRVLLQLRYDVHPHQHQHHSLH</sequence>
<comment type="caution">
    <text evidence="1">The sequence shown here is derived from an EMBL/GenBank/DDBJ whole genome shotgun (WGS) entry which is preliminary data.</text>
</comment>
<gene>
    <name evidence="1" type="ORF">KC19_9G018000</name>
</gene>
<evidence type="ECO:0000313" key="2">
    <source>
        <dbReference type="Proteomes" id="UP000822688"/>
    </source>
</evidence>
<evidence type="ECO:0000313" key="1">
    <source>
        <dbReference type="EMBL" id="KAG0560842.1"/>
    </source>
</evidence>
<organism evidence="1 2">
    <name type="scientific">Ceratodon purpureus</name>
    <name type="common">Fire moss</name>
    <name type="synonym">Dicranum purpureum</name>
    <dbReference type="NCBI Taxonomy" id="3225"/>
    <lineage>
        <taxon>Eukaryota</taxon>
        <taxon>Viridiplantae</taxon>
        <taxon>Streptophyta</taxon>
        <taxon>Embryophyta</taxon>
        <taxon>Bryophyta</taxon>
        <taxon>Bryophytina</taxon>
        <taxon>Bryopsida</taxon>
        <taxon>Dicranidae</taxon>
        <taxon>Pseudoditrichales</taxon>
        <taxon>Ditrichaceae</taxon>
        <taxon>Ceratodon</taxon>
    </lineage>
</organism>
<proteinExistence type="predicted"/>